<dbReference type="InParanoid" id="I7LXY9"/>
<sequence length="149" mass="16930">MPIPIAHIVLDIAANAGLGYYLFTEQKQCGCGGDDCHGLKNWAFFVSIVLFVYAGFHTIIILNNCFNNCLSRIPIISDILYKVSENWTDIYVVSMVVIWSWILYLIIKYSSIFDCNKDLVIACEVFVGYSIIICLLYGFQRDKITSFSI</sequence>
<reference evidence="3" key="1">
    <citation type="journal article" date="2006" name="PLoS Biol.">
        <title>Macronuclear genome sequence of the ciliate Tetrahymena thermophila, a model eukaryote.</title>
        <authorList>
            <person name="Eisen J.A."/>
            <person name="Coyne R.S."/>
            <person name="Wu M."/>
            <person name="Wu D."/>
            <person name="Thiagarajan M."/>
            <person name="Wortman J.R."/>
            <person name="Badger J.H."/>
            <person name="Ren Q."/>
            <person name="Amedeo P."/>
            <person name="Jones K.M."/>
            <person name="Tallon L.J."/>
            <person name="Delcher A.L."/>
            <person name="Salzberg S.L."/>
            <person name="Silva J.C."/>
            <person name="Haas B.J."/>
            <person name="Majoros W.H."/>
            <person name="Farzad M."/>
            <person name="Carlton J.M."/>
            <person name="Smith R.K. Jr."/>
            <person name="Garg J."/>
            <person name="Pearlman R.E."/>
            <person name="Karrer K.M."/>
            <person name="Sun L."/>
            <person name="Manning G."/>
            <person name="Elde N.C."/>
            <person name="Turkewitz A.P."/>
            <person name="Asai D.J."/>
            <person name="Wilkes D.E."/>
            <person name="Wang Y."/>
            <person name="Cai H."/>
            <person name="Collins K."/>
            <person name="Stewart B.A."/>
            <person name="Lee S.R."/>
            <person name="Wilamowska K."/>
            <person name="Weinberg Z."/>
            <person name="Ruzzo W.L."/>
            <person name="Wloga D."/>
            <person name="Gaertig J."/>
            <person name="Frankel J."/>
            <person name="Tsao C.-C."/>
            <person name="Gorovsky M.A."/>
            <person name="Keeling P.J."/>
            <person name="Waller R.F."/>
            <person name="Patron N.J."/>
            <person name="Cherry J.M."/>
            <person name="Stover N.A."/>
            <person name="Krieger C.J."/>
            <person name="del Toro C."/>
            <person name="Ryder H.F."/>
            <person name="Williamson S.C."/>
            <person name="Barbeau R.A."/>
            <person name="Hamilton E.P."/>
            <person name="Orias E."/>
        </authorList>
    </citation>
    <scope>NUCLEOTIDE SEQUENCE [LARGE SCALE GENOMIC DNA]</scope>
    <source>
        <strain evidence="3">SB210</strain>
    </source>
</reference>
<dbReference type="Proteomes" id="UP000009168">
    <property type="component" value="Unassembled WGS sequence"/>
</dbReference>
<dbReference type="KEGG" id="tet:TTHERM_00842410"/>
<dbReference type="RefSeq" id="XP_001027257.1">
    <property type="nucleotide sequence ID" value="XM_001027257.3"/>
</dbReference>
<feature type="transmembrane region" description="Helical" evidence="1">
    <location>
        <begin position="87"/>
        <end position="107"/>
    </location>
</feature>
<dbReference type="HOGENOM" id="CLU_1753363_0_0_1"/>
<keyword evidence="1 2" id="KW-0812">Transmembrane</keyword>
<keyword evidence="1" id="KW-0472">Membrane</keyword>
<accession>I7LXY9</accession>
<dbReference type="GeneID" id="7839197"/>
<proteinExistence type="predicted"/>
<feature type="transmembrane region" description="Helical" evidence="1">
    <location>
        <begin position="119"/>
        <end position="139"/>
    </location>
</feature>
<evidence type="ECO:0000313" key="2">
    <source>
        <dbReference type="EMBL" id="EAS07015.1"/>
    </source>
</evidence>
<dbReference type="AlphaFoldDB" id="I7LXY9"/>
<organism evidence="2 3">
    <name type="scientific">Tetrahymena thermophila (strain SB210)</name>
    <dbReference type="NCBI Taxonomy" id="312017"/>
    <lineage>
        <taxon>Eukaryota</taxon>
        <taxon>Sar</taxon>
        <taxon>Alveolata</taxon>
        <taxon>Ciliophora</taxon>
        <taxon>Intramacronucleata</taxon>
        <taxon>Oligohymenophorea</taxon>
        <taxon>Hymenostomatida</taxon>
        <taxon>Tetrahymenina</taxon>
        <taxon>Tetrahymenidae</taxon>
        <taxon>Tetrahymena</taxon>
    </lineage>
</organism>
<evidence type="ECO:0000313" key="3">
    <source>
        <dbReference type="Proteomes" id="UP000009168"/>
    </source>
</evidence>
<evidence type="ECO:0000256" key="1">
    <source>
        <dbReference type="SAM" id="Phobius"/>
    </source>
</evidence>
<name>I7LXY9_TETTS</name>
<feature type="transmembrane region" description="Helical" evidence="1">
    <location>
        <begin position="42"/>
        <end position="66"/>
    </location>
</feature>
<dbReference type="EMBL" id="GG662249">
    <property type="protein sequence ID" value="EAS07015.1"/>
    <property type="molecule type" value="Genomic_DNA"/>
</dbReference>
<gene>
    <name evidence="2" type="ORF">TTHERM_00842410</name>
</gene>
<protein>
    <submittedName>
        <fullName evidence="2">Transmembrane protein, putative</fullName>
    </submittedName>
</protein>
<keyword evidence="3" id="KW-1185">Reference proteome</keyword>
<keyword evidence="1" id="KW-1133">Transmembrane helix</keyword>